<feature type="domain" description="Myb-like" evidence="6">
    <location>
        <begin position="3"/>
        <end position="75"/>
    </location>
</feature>
<dbReference type="PROSITE" id="PS50090">
    <property type="entry name" value="MYB_LIKE"/>
    <property type="match status" value="1"/>
</dbReference>
<reference evidence="7" key="1">
    <citation type="submission" date="2021-04" db="EMBL/GenBank/DDBJ databases">
        <authorList>
            <person name="Tunstrom K."/>
        </authorList>
    </citation>
    <scope>NUCLEOTIDE SEQUENCE</scope>
</reference>
<evidence type="ECO:0000259" key="6">
    <source>
        <dbReference type="PROSITE" id="PS50090"/>
    </source>
</evidence>
<evidence type="ECO:0000256" key="4">
    <source>
        <dbReference type="ARBA" id="ARBA00023163"/>
    </source>
</evidence>
<dbReference type="OrthoDB" id="6084504at2759"/>
<evidence type="ECO:0000256" key="2">
    <source>
        <dbReference type="ARBA" id="ARBA00016807"/>
    </source>
</evidence>
<sequence length="264" mass="30382">MEQKKKRGENWSSEEKEILRTFIAQSAPILEDKSTKTCVNMKKIKEWKNITNKFNEITGKCRSDGELKLAWKRMKLSAKSNLCTYRRERSKTGGGEKPLSPTPEDLQIMAIAPHDFVIEVNDYDSDAVNPVTVATTTKEIFADPKPCPSFNKNDTPVVINIEYPELNVEVQEISNDPTTDTEMKITNNETANTRGITKTKDRKKGLQNRREDIQQTIIKSNTDFKKRQLEMMEEEHKYNIKIAKLKIKKLELQISLLESQKNTS</sequence>
<accession>A0A8S3XNE4</accession>
<dbReference type="EMBL" id="CAJQZP010001263">
    <property type="protein sequence ID" value="CAG5034362.1"/>
    <property type="molecule type" value="Genomic_DNA"/>
</dbReference>
<gene>
    <name evidence="7" type="ORF">PAPOLLO_LOCUS20320</name>
</gene>
<dbReference type="InterPro" id="IPR001005">
    <property type="entry name" value="SANT/Myb"/>
</dbReference>
<dbReference type="InterPro" id="IPR028002">
    <property type="entry name" value="Myb_DNA-bind_5"/>
</dbReference>
<protein>
    <recommendedName>
        <fullName evidence="2">Regulatory protein zeste</fullName>
    </recommendedName>
</protein>
<dbReference type="Pfam" id="PF13873">
    <property type="entry name" value="Myb_DNA-bind_5"/>
    <property type="match status" value="1"/>
</dbReference>
<comment type="caution">
    <text evidence="7">The sequence shown here is derived from an EMBL/GenBank/DDBJ whole genome shotgun (WGS) entry which is preliminary data.</text>
</comment>
<keyword evidence="4" id="KW-0804">Transcription</keyword>
<comment type="function">
    <text evidence="5">Involved in transvection phenomena (= synapsis-dependent gene expression), where the synaptic pairing of chromosomes carrying genes with which zeste interacts influences the expression of these genes. Zeste binds to DNA and stimulates transcription from a nearby promoter.</text>
</comment>
<evidence type="ECO:0000256" key="1">
    <source>
        <dbReference type="ARBA" id="ARBA00011764"/>
    </source>
</evidence>
<dbReference type="AlphaFoldDB" id="A0A8S3XNE4"/>
<name>A0A8S3XNE4_PARAO</name>
<proteinExistence type="predicted"/>
<evidence type="ECO:0000313" key="7">
    <source>
        <dbReference type="EMBL" id="CAG5034362.1"/>
    </source>
</evidence>
<organism evidence="7 8">
    <name type="scientific">Parnassius apollo</name>
    <name type="common">Apollo butterfly</name>
    <name type="synonym">Papilio apollo</name>
    <dbReference type="NCBI Taxonomy" id="110799"/>
    <lineage>
        <taxon>Eukaryota</taxon>
        <taxon>Metazoa</taxon>
        <taxon>Ecdysozoa</taxon>
        <taxon>Arthropoda</taxon>
        <taxon>Hexapoda</taxon>
        <taxon>Insecta</taxon>
        <taxon>Pterygota</taxon>
        <taxon>Neoptera</taxon>
        <taxon>Endopterygota</taxon>
        <taxon>Lepidoptera</taxon>
        <taxon>Glossata</taxon>
        <taxon>Ditrysia</taxon>
        <taxon>Papilionoidea</taxon>
        <taxon>Papilionidae</taxon>
        <taxon>Parnassiinae</taxon>
        <taxon>Parnassini</taxon>
        <taxon>Parnassius</taxon>
        <taxon>Parnassius</taxon>
    </lineage>
</organism>
<dbReference type="PANTHER" id="PTHR21411:SF0">
    <property type="entry name" value="REGULATORY PROTEIN ZESTE"/>
    <property type="match status" value="1"/>
</dbReference>
<keyword evidence="3" id="KW-0805">Transcription regulation</keyword>
<keyword evidence="8" id="KW-1185">Reference proteome</keyword>
<evidence type="ECO:0000256" key="5">
    <source>
        <dbReference type="ARBA" id="ARBA00025466"/>
    </source>
</evidence>
<evidence type="ECO:0000313" key="8">
    <source>
        <dbReference type="Proteomes" id="UP000691718"/>
    </source>
</evidence>
<evidence type="ECO:0000256" key="3">
    <source>
        <dbReference type="ARBA" id="ARBA00023015"/>
    </source>
</evidence>
<comment type="subunit">
    <text evidence="1">Self-associates forming complexes of several hundred monomers.</text>
</comment>
<dbReference type="PANTHER" id="PTHR21411">
    <property type="entry name" value="APONTIC"/>
    <property type="match status" value="1"/>
</dbReference>
<dbReference type="Proteomes" id="UP000691718">
    <property type="component" value="Unassembled WGS sequence"/>
</dbReference>